<dbReference type="FunCoup" id="A0A2T3ABW5">
    <property type="interactions" value="665"/>
</dbReference>
<feature type="domain" description="RRM" evidence="6">
    <location>
        <begin position="198"/>
        <end position="284"/>
    </location>
</feature>
<keyword evidence="3" id="KW-0539">Nucleus</keyword>
<dbReference type="InterPro" id="IPR036388">
    <property type="entry name" value="WH-like_DNA-bd_sf"/>
</dbReference>
<dbReference type="OrthoDB" id="439993at2759"/>
<feature type="compositionally biased region" description="Basic and acidic residues" evidence="5">
    <location>
        <begin position="34"/>
        <end position="61"/>
    </location>
</feature>
<dbReference type="SUPFAM" id="SSF54928">
    <property type="entry name" value="RNA-binding domain, RBD"/>
    <property type="match status" value="1"/>
</dbReference>
<dbReference type="Proteomes" id="UP000241462">
    <property type="component" value="Unassembled WGS sequence"/>
</dbReference>
<evidence type="ECO:0000256" key="2">
    <source>
        <dbReference type="ARBA" id="ARBA00022884"/>
    </source>
</evidence>
<dbReference type="EMBL" id="KZ678417">
    <property type="protein sequence ID" value="PSR90661.1"/>
    <property type="molecule type" value="Genomic_DNA"/>
</dbReference>
<feature type="compositionally biased region" description="Basic and acidic residues" evidence="5">
    <location>
        <begin position="319"/>
        <end position="339"/>
    </location>
</feature>
<feature type="domain" description="HTH La-type RNA-binding" evidence="7">
    <location>
        <begin position="99"/>
        <end position="190"/>
    </location>
</feature>
<dbReference type="CDD" id="cd12291">
    <property type="entry name" value="RRM1_La"/>
    <property type="match status" value="1"/>
</dbReference>
<dbReference type="InterPro" id="IPR035979">
    <property type="entry name" value="RBD_domain_sf"/>
</dbReference>
<dbReference type="PROSITE" id="PS50961">
    <property type="entry name" value="HTH_LA"/>
    <property type="match status" value="1"/>
</dbReference>
<dbReference type="PROSITE" id="PS50102">
    <property type="entry name" value="RRM"/>
    <property type="match status" value="1"/>
</dbReference>
<dbReference type="PANTHER" id="PTHR22792:SF140">
    <property type="entry name" value="ACHILLES, ISOFORM A"/>
    <property type="match status" value="1"/>
</dbReference>
<dbReference type="InterPro" id="IPR045180">
    <property type="entry name" value="La_dom_prot"/>
</dbReference>
<proteinExistence type="predicted"/>
<dbReference type="InParanoid" id="A0A2T3ABW5"/>
<evidence type="ECO:0000256" key="4">
    <source>
        <dbReference type="PROSITE-ProRule" id="PRU00332"/>
    </source>
</evidence>
<feature type="compositionally biased region" description="Low complexity" evidence="5">
    <location>
        <begin position="64"/>
        <end position="77"/>
    </location>
</feature>
<dbReference type="InterPro" id="IPR000504">
    <property type="entry name" value="RRM_dom"/>
</dbReference>
<feature type="compositionally biased region" description="Low complexity" evidence="5">
    <location>
        <begin position="397"/>
        <end position="406"/>
    </location>
</feature>
<evidence type="ECO:0000256" key="1">
    <source>
        <dbReference type="ARBA" id="ARBA00004123"/>
    </source>
</evidence>
<dbReference type="InterPro" id="IPR002344">
    <property type="entry name" value="Lupus_La"/>
</dbReference>
<keyword evidence="9" id="KW-1185">Reference proteome</keyword>
<feature type="compositionally biased region" description="Basic residues" evidence="5">
    <location>
        <begin position="340"/>
        <end position="359"/>
    </location>
</feature>
<gene>
    <name evidence="8" type="ORF">BD289DRAFT_430583</name>
</gene>
<evidence type="ECO:0000256" key="3">
    <source>
        <dbReference type="ARBA" id="ARBA00023242"/>
    </source>
</evidence>
<dbReference type="GO" id="GO:1990904">
    <property type="term" value="C:ribonucleoprotein complex"/>
    <property type="evidence" value="ECO:0007669"/>
    <property type="project" value="InterPro"/>
</dbReference>
<accession>A0A2T3ABW5</accession>
<feature type="region of interest" description="Disordered" evidence="5">
    <location>
        <begin position="301"/>
        <end position="406"/>
    </location>
</feature>
<dbReference type="InterPro" id="IPR006630">
    <property type="entry name" value="La_HTH"/>
</dbReference>
<dbReference type="GO" id="GO:0005634">
    <property type="term" value="C:nucleus"/>
    <property type="evidence" value="ECO:0007669"/>
    <property type="project" value="UniProtKB-SubCell"/>
</dbReference>
<evidence type="ECO:0008006" key="10">
    <source>
        <dbReference type="Google" id="ProtNLM"/>
    </source>
</evidence>
<dbReference type="GO" id="GO:0006396">
    <property type="term" value="P:RNA processing"/>
    <property type="evidence" value="ECO:0007669"/>
    <property type="project" value="InterPro"/>
</dbReference>
<protein>
    <recommendedName>
        <fullName evidence="10">La domain-containing protein</fullName>
    </recommendedName>
</protein>
<dbReference type="InterPro" id="IPR012677">
    <property type="entry name" value="Nucleotide-bd_a/b_plait_sf"/>
</dbReference>
<sequence length="406" mass="44674">MADIPVQVEATEPVVDAVAAESTTAAQEPAVESTETKTEESTEASKQEESTEAQSEVKAEAEPEAATSTEAGTEAGGMLKTTARAYTNHRKNKKFDPSILPETDDPSAIRAQVEFYFSDNNLPKDEFLWNLTGGAENKPVEIAKLHTFGRMRRFQPYAAVVKALRDSSSLVVSGEEGQELVARKTAYDPSKARKVMPCSVYVKGFGDEQPSTQFDIEAFFAQFETVKAIRLRRTPDNLFKGSVFVEFETEEQAKAFLALDPAPKWQGHELKIMSKQAYVDEKSKLIEEGKLQPSERRAFFEGRNAAKERGHGGRGGKHFNKDRNADSDDWKARKFEDRKHGGHRGGRGRGRGGRGRGGRGGRGPRDRNDENRGEKRSRDDEASGEQPPAKKVDAKPAEAAPAAAAE</sequence>
<evidence type="ECO:0000313" key="8">
    <source>
        <dbReference type="EMBL" id="PSR90661.1"/>
    </source>
</evidence>
<evidence type="ECO:0000259" key="7">
    <source>
        <dbReference type="PROSITE" id="PS50961"/>
    </source>
</evidence>
<reference evidence="8 9" key="1">
    <citation type="journal article" date="2018" name="Mycol. Prog.">
        <title>Coniella lustricola, a new species from submerged detritus.</title>
        <authorList>
            <person name="Raudabaugh D.B."/>
            <person name="Iturriaga T."/>
            <person name="Carver A."/>
            <person name="Mondo S."/>
            <person name="Pangilinan J."/>
            <person name="Lipzen A."/>
            <person name="He G."/>
            <person name="Amirebrahimi M."/>
            <person name="Grigoriev I.V."/>
            <person name="Miller A.N."/>
        </authorList>
    </citation>
    <scope>NUCLEOTIDE SEQUENCE [LARGE SCALE GENOMIC DNA]</scope>
    <source>
        <strain evidence="8 9">B22-T-1</strain>
    </source>
</reference>
<feature type="region of interest" description="Disordered" evidence="5">
    <location>
        <begin position="1"/>
        <end position="78"/>
    </location>
</feature>
<evidence type="ECO:0000313" key="9">
    <source>
        <dbReference type="Proteomes" id="UP000241462"/>
    </source>
</evidence>
<dbReference type="SMART" id="SM00360">
    <property type="entry name" value="RRM"/>
    <property type="match status" value="1"/>
</dbReference>
<dbReference type="STRING" id="2025994.A0A2T3ABW5"/>
<dbReference type="GO" id="GO:0003729">
    <property type="term" value="F:mRNA binding"/>
    <property type="evidence" value="ECO:0007669"/>
    <property type="project" value="TreeGrafter"/>
</dbReference>
<dbReference type="SUPFAM" id="SSF46785">
    <property type="entry name" value="Winged helix' DNA-binding domain"/>
    <property type="match status" value="1"/>
</dbReference>
<dbReference type="PANTHER" id="PTHR22792">
    <property type="entry name" value="LUPUS LA PROTEIN-RELATED"/>
    <property type="match status" value="1"/>
</dbReference>
<dbReference type="InterPro" id="IPR036390">
    <property type="entry name" value="WH_DNA-bd_sf"/>
</dbReference>
<organism evidence="8 9">
    <name type="scientific">Coniella lustricola</name>
    <dbReference type="NCBI Taxonomy" id="2025994"/>
    <lineage>
        <taxon>Eukaryota</taxon>
        <taxon>Fungi</taxon>
        <taxon>Dikarya</taxon>
        <taxon>Ascomycota</taxon>
        <taxon>Pezizomycotina</taxon>
        <taxon>Sordariomycetes</taxon>
        <taxon>Sordariomycetidae</taxon>
        <taxon>Diaporthales</taxon>
        <taxon>Schizoparmaceae</taxon>
        <taxon>Coniella</taxon>
    </lineage>
</organism>
<dbReference type="Pfam" id="PF05383">
    <property type="entry name" value="La"/>
    <property type="match status" value="1"/>
</dbReference>
<keyword evidence="2 4" id="KW-0694">RNA-binding</keyword>
<dbReference type="SMART" id="SM00715">
    <property type="entry name" value="LA"/>
    <property type="match status" value="1"/>
</dbReference>
<evidence type="ECO:0000259" key="6">
    <source>
        <dbReference type="PROSITE" id="PS50102"/>
    </source>
</evidence>
<evidence type="ECO:0000256" key="5">
    <source>
        <dbReference type="SAM" id="MobiDB-lite"/>
    </source>
</evidence>
<dbReference type="Gene3D" id="1.10.10.10">
    <property type="entry name" value="Winged helix-like DNA-binding domain superfamily/Winged helix DNA-binding domain"/>
    <property type="match status" value="1"/>
</dbReference>
<dbReference type="Pfam" id="PF00076">
    <property type="entry name" value="RRM_1"/>
    <property type="match status" value="1"/>
</dbReference>
<feature type="compositionally biased region" description="Basic and acidic residues" evidence="5">
    <location>
        <begin position="363"/>
        <end position="381"/>
    </location>
</feature>
<name>A0A2T3ABW5_9PEZI</name>
<comment type="subcellular location">
    <subcellularLocation>
        <location evidence="1">Nucleus</location>
    </subcellularLocation>
</comment>
<dbReference type="PRINTS" id="PR00302">
    <property type="entry name" value="LUPUSLA"/>
</dbReference>
<feature type="compositionally biased region" description="Basic and acidic residues" evidence="5">
    <location>
        <begin position="301"/>
        <end position="311"/>
    </location>
</feature>
<dbReference type="Gene3D" id="3.30.70.330">
    <property type="match status" value="1"/>
</dbReference>
<dbReference type="AlphaFoldDB" id="A0A2T3ABW5"/>